<dbReference type="EMBL" id="BTSX01000002">
    <property type="protein sequence ID" value="GMS83278.1"/>
    <property type="molecule type" value="Genomic_DNA"/>
</dbReference>
<feature type="non-terminal residue" evidence="1">
    <location>
        <position position="68"/>
    </location>
</feature>
<evidence type="ECO:0000313" key="2">
    <source>
        <dbReference type="Proteomes" id="UP001432027"/>
    </source>
</evidence>
<proteinExistence type="predicted"/>
<feature type="non-terminal residue" evidence="1">
    <location>
        <position position="1"/>
    </location>
</feature>
<gene>
    <name evidence="1" type="ORF">PENTCL1PPCAC_5453</name>
</gene>
<organism evidence="1 2">
    <name type="scientific">Pristionchus entomophagus</name>
    <dbReference type="NCBI Taxonomy" id="358040"/>
    <lineage>
        <taxon>Eukaryota</taxon>
        <taxon>Metazoa</taxon>
        <taxon>Ecdysozoa</taxon>
        <taxon>Nematoda</taxon>
        <taxon>Chromadorea</taxon>
        <taxon>Rhabditida</taxon>
        <taxon>Rhabditina</taxon>
        <taxon>Diplogasteromorpha</taxon>
        <taxon>Diplogasteroidea</taxon>
        <taxon>Neodiplogasteridae</taxon>
        <taxon>Pristionchus</taxon>
    </lineage>
</organism>
<protein>
    <submittedName>
        <fullName evidence="1">Uncharacterized protein</fullName>
    </submittedName>
</protein>
<name>A0AAV5SRN9_9BILA</name>
<reference evidence="1" key="1">
    <citation type="submission" date="2023-10" db="EMBL/GenBank/DDBJ databases">
        <title>Genome assembly of Pristionchus species.</title>
        <authorList>
            <person name="Yoshida K."/>
            <person name="Sommer R.J."/>
        </authorList>
    </citation>
    <scope>NUCLEOTIDE SEQUENCE</scope>
    <source>
        <strain evidence="1">RS0144</strain>
    </source>
</reference>
<comment type="caution">
    <text evidence="1">The sequence shown here is derived from an EMBL/GenBank/DDBJ whole genome shotgun (WGS) entry which is preliminary data.</text>
</comment>
<dbReference type="AlphaFoldDB" id="A0AAV5SRN9"/>
<accession>A0AAV5SRN9</accession>
<dbReference type="Proteomes" id="UP001432027">
    <property type="component" value="Unassembled WGS sequence"/>
</dbReference>
<keyword evidence="2" id="KW-1185">Reference proteome</keyword>
<sequence length="68" mass="8213">IFHLESCVWEHEVSEDFLRVEPVIGHRTCHAHHRRQKRTGDRVTQQALPIYLSNLDEPMLPARYYHRH</sequence>
<evidence type="ECO:0000313" key="1">
    <source>
        <dbReference type="EMBL" id="GMS83278.1"/>
    </source>
</evidence>